<proteinExistence type="predicted"/>
<dbReference type="PROSITE" id="PS50082">
    <property type="entry name" value="WD_REPEATS_2"/>
    <property type="match status" value="2"/>
</dbReference>
<keyword evidence="7 12" id="KW-0418">Kinase</keyword>
<dbReference type="SUPFAM" id="SSF48371">
    <property type="entry name" value="ARM repeat"/>
    <property type="match status" value="1"/>
</dbReference>
<dbReference type="PROSITE" id="PS50294">
    <property type="entry name" value="WD_REPEATS_REGION"/>
    <property type="match status" value="2"/>
</dbReference>
<dbReference type="PROSITE" id="PS50011">
    <property type="entry name" value="PROTEIN_KINASE_DOM"/>
    <property type="match status" value="1"/>
</dbReference>
<evidence type="ECO:0000259" key="11">
    <source>
        <dbReference type="PROSITE" id="PS50011"/>
    </source>
</evidence>
<dbReference type="Pfam" id="PF22956">
    <property type="entry name" value="VPS15-like_hel"/>
    <property type="match status" value="1"/>
</dbReference>
<dbReference type="Pfam" id="PF00069">
    <property type="entry name" value="Pkinase"/>
    <property type="match status" value="1"/>
</dbReference>
<feature type="repeat" description="WD" evidence="9">
    <location>
        <begin position="1119"/>
        <end position="1151"/>
    </location>
</feature>
<keyword evidence="6" id="KW-0547">Nucleotide-binding</keyword>
<dbReference type="InterPro" id="IPR011009">
    <property type="entry name" value="Kinase-like_dom_sf"/>
</dbReference>
<keyword evidence="3 9" id="KW-0853">WD repeat</keyword>
<accession>A0ABY8EUU5</accession>
<evidence type="ECO:0000313" key="13">
    <source>
        <dbReference type="Proteomes" id="UP000818624"/>
    </source>
</evidence>
<dbReference type="SUPFAM" id="SSF50978">
    <property type="entry name" value="WD40 repeat-like"/>
    <property type="match status" value="1"/>
</dbReference>
<keyword evidence="4 12" id="KW-0808">Transferase</keyword>
<keyword evidence="8" id="KW-0067">ATP-binding</keyword>
<dbReference type="CDD" id="cd13980">
    <property type="entry name" value="STKc_Vps15"/>
    <property type="match status" value="1"/>
</dbReference>
<evidence type="ECO:0000256" key="2">
    <source>
        <dbReference type="ARBA" id="ARBA00022527"/>
    </source>
</evidence>
<dbReference type="SMART" id="SM00220">
    <property type="entry name" value="S_TKc"/>
    <property type="match status" value="1"/>
</dbReference>
<feature type="domain" description="Protein kinase" evidence="11">
    <location>
        <begin position="24"/>
        <end position="341"/>
    </location>
</feature>
<protein>
    <recommendedName>
        <fullName evidence="1">non-specific serine/threonine protein kinase</fullName>
        <ecNumber evidence="1">2.7.11.1</ecNumber>
    </recommendedName>
</protein>
<feature type="region of interest" description="Disordered" evidence="10">
    <location>
        <begin position="1092"/>
        <end position="1114"/>
    </location>
</feature>
<dbReference type="Pfam" id="PF00400">
    <property type="entry name" value="WD40"/>
    <property type="match status" value="2"/>
</dbReference>
<evidence type="ECO:0000256" key="5">
    <source>
        <dbReference type="ARBA" id="ARBA00022737"/>
    </source>
</evidence>
<dbReference type="Gene3D" id="1.10.510.10">
    <property type="entry name" value="Transferase(Phosphotransferase) domain 1"/>
    <property type="match status" value="1"/>
</dbReference>
<evidence type="ECO:0000256" key="3">
    <source>
        <dbReference type="ARBA" id="ARBA00022574"/>
    </source>
</evidence>
<evidence type="ECO:0000256" key="9">
    <source>
        <dbReference type="PROSITE-ProRule" id="PRU00221"/>
    </source>
</evidence>
<feature type="region of interest" description="Disordered" evidence="10">
    <location>
        <begin position="913"/>
        <end position="965"/>
    </location>
</feature>
<dbReference type="InterPro" id="IPR001680">
    <property type="entry name" value="WD40_rpt"/>
</dbReference>
<dbReference type="SUPFAM" id="SSF56112">
    <property type="entry name" value="Protein kinase-like (PK-like)"/>
    <property type="match status" value="1"/>
</dbReference>
<evidence type="ECO:0000256" key="8">
    <source>
        <dbReference type="ARBA" id="ARBA00022840"/>
    </source>
</evidence>
<dbReference type="Proteomes" id="UP000818624">
    <property type="component" value="Chromosome 5"/>
</dbReference>
<keyword evidence="2 12" id="KW-0723">Serine/threonine-protein kinase</keyword>
<dbReference type="GO" id="GO:0004674">
    <property type="term" value="F:protein serine/threonine kinase activity"/>
    <property type="evidence" value="ECO:0007669"/>
    <property type="project" value="UniProtKB-KW"/>
</dbReference>
<dbReference type="Gene3D" id="1.25.10.10">
    <property type="entry name" value="Leucine-rich Repeat Variant"/>
    <property type="match status" value="2"/>
</dbReference>
<dbReference type="SMART" id="SM00320">
    <property type="entry name" value="WD40"/>
    <property type="match status" value="4"/>
</dbReference>
<feature type="region of interest" description="Disordered" evidence="10">
    <location>
        <begin position="986"/>
        <end position="1018"/>
    </location>
</feature>
<dbReference type="InterPro" id="IPR045162">
    <property type="entry name" value="Vps15-like"/>
</dbReference>
<evidence type="ECO:0000256" key="1">
    <source>
        <dbReference type="ARBA" id="ARBA00012513"/>
    </source>
</evidence>
<dbReference type="InterPro" id="IPR036322">
    <property type="entry name" value="WD40_repeat_dom_sf"/>
</dbReference>
<dbReference type="InterPro" id="IPR000719">
    <property type="entry name" value="Prot_kinase_dom"/>
</dbReference>
<sequence>MGNALSGTSNRLGGAGELMLDSQLQYESSMGSSRFLRATRVRHPLGPLVVKTFIKPDASMRLRRFVRRLKLEREALSDVPNVLTYQEVIETEEAGYLVRQWLMCSLYDRISTRPFLAPSEKLWISYQLLYAMTASSERHVAHGDLKCENVLVISSLSVYITDFASSFKPTYLPLDDPADFSLFFDTARRRTCYVAPERFYDSLSELTDRVQQLDVPGLHADDVENVSELLTREPYLETLGLGRPSGCVTEKMDVFSLGCVLAEVWRDGAPLFTLSQLFRYRDGQYDVGALLGEIPHDGIRGVIARMVHVDPTERPTFAELLADASASVFPPAYAAFLHAYLVELQRPSHGTPSPGDADVETRKLRLARALEPDERIEQLYEDWALLVPSLGAMGEPVDGAPLALGVCLPHVALPEPAPRRARAPADTEALIVLSVLLANVRNCRRATARCHAIEMVVHLAYGWLTDEACLDRVVPYLVRLLDDAHALCRASALHALVAVLECVATTTRGNIGLFPEYVWPHVQRLTHDTSVAVRTAYAAHLARLVQCAARFVHYEHAERDEPTGADTYDAQMERLRLTAQEQTLLLLTDASANVRRALLADLGQLGVLLGAARVESSLLGHLLTYFNDPDWALRNAFFRALEQLVPLLGAHTIEHAVQPLLVQALGDAEEWVVVDALRSFRSLQRAGLFRDAARDDLLRRAAGLLCHPNAAIRTAAAGAFAEAAAHASPTDAWTRVYLLLRPRLRSDVVALDEASITRALVAPLPRAVLAAAVAAKAHGHGVFLAYWQRRADAAADAAADAHAAVRARLDQLVRPSSSALAGADASAPASPDEQTMLARLAHLGFDARLDAPKLVALWWYVTSVARATPPATRAAPVRATLEGVPQHTIFFTGHSSPARAPVRDDAVRMAKRRMQRANARAEVDDAPGAAATPTAPASVSGDAARAPAWADGAARAPSSSRTPAPRAASLSAVSVASHASRFAAPPQPLVGARAKAEASTSVDHAHAERAQTRPTAHAADEALHSVQDATSLAPSEPAHDAAYAATTYDGSDPYIHAHLERVYERMAHARAAMGLPSAAPAAAAHAWPAPYAASGARPRGKPAPPSSNARPGGTLIAHLGEHSAPVSALAVSSDQRFFVSGAEDGCVKVWDTARLEKNVASRSRVTYAAHAAPITALLVLAHTHCVVSAARDGTLHAYAIVVSPGASLPRYGRPHVLGRRTLRDGEHVVCMAQLGSGAAPSLVLGTSHGRVVVWDVRYMETLHAMSAPAAHGAVTCIAVDPARHWACTGSAHGVLTLWDVRFGVPLRSWAVGDPEAPAARAVHALAVHPSRARCVLVSYGGAHAPLLDVFDLEANRVLATYATAASGDERAASSASRGHYAVLRARTQRPSTALATLVRDAPDARPDDARIDALVASTYGYTSSGQPPAGYAVCAGADAVVYFLDLGRVEKSVAWGRDAHGEFVAERAGAPAQPATYVHVRAATPRAPLAPPTPLHAAHTARALAHYVRAHKDAVTALCVLESPFRCVVAGDRAGAIRVWE</sequence>
<organism evidence="12 13">
    <name type="scientific">Malassezia furfur</name>
    <name type="common">Pityriasis versicolor infection agent</name>
    <name type="synonym">Pityrosporum furfur</name>
    <dbReference type="NCBI Taxonomy" id="55194"/>
    <lineage>
        <taxon>Eukaryota</taxon>
        <taxon>Fungi</taxon>
        <taxon>Dikarya</taxon>
        <taxon>Basidiomycota</taxon>
        <taxon>Ustilaginomycotina</taxon>
        <taxon>Malasseziomycetes</taxon>
        <taxon>Malasseziales</taxon>
        <taxon>Malasseziaceae</taxon>
        <taxon>Malassezia</taxon>
    </lineage>
</organism>
<reference evidence="12 13" key="1">
    <citation type="journal article" date="2020" name="Elife">
        <title>Loss of centromere function drives karyotype evolution in closely related Malassezia species.</title>
        <authorList>
            <person name="Sankaranarayanan S.R."/>
            <person name="Ianiri G."/>
            <person name="Coelho M.A."/>
            <person name="Reza M.H."/>
            <person name="Thimmappa B.C."/>
            <person name="Ganguly P."/>
            <person name="Vadnala R.N."/>
            <person name="Sun S."/>
            <person name="Siddharthan R."/>
            <person name="Tellgren-Roth C."/>
            <person name="Dawson T.L."/>
            <person name="Heitman J."/>
            <person name="Sanyal K."/>
        </authorList>
    </citation>
    <scope>NUCLEOTIDE SEQUENCE [LARGE SCALE GENOMIC DNA]</scope>
    <source>
        <strain evidence="12">CBS14141</strain>
    </source>
</reference>
<gene>
    <name evidence="12" type="primary">VPS15</name>
    <name evidence="12" type="ORF">GLX27_004058</name>
</gene>
<dbReference type="EMBL" id="CP046238">
    <property type="protein sequence ID" value="WFD49378.1"/>
    <property type="molecule type" value="Genomic_DNA"/>
</dbReference>
<dbReference type="InterPro" id="IPR015943">
    <property type="entry name" value="WD40/YVTN_repeat-like_dom_sf"/>
</dbReference>
<dbReference type="InterPro" id="IPR016024">
    <property type="entry name" value="ARM-type_fold"/>
</dbReference>
<dbReference type="InterPro" id="IPR008271">
    <property type="entry name" value="Ser/Thr_kinase_AS"/>
</dbReference>
<dbReference type="EC" id="2.7.11.1" evidence="1"/>
<dbReference type="InterPro" id="IPR055231">
    <property type="entry name" value="2AA_helical"/>
</dbReference>
<dbReference type="Gene3D" id="2.130.10.10">
    <property type="entry name" value="YVTN repeat-like/Quinoprotein amine dehydrogenase"/>
    <property type="match status" value="1"/>
</dbReference>
<keyword evidence="13" id="KW-1185">Reference proteome</keyword>
<evidence type="ECO:0000256" key="7">
    <source>
        <dbReference type="ARBA" id="ARBA00022777"/>
    </source>
</evidence>
<feature type="compositionally biased region" description="Low complexity" evidence="10">
    <location>
        <begin position="926"/>
        <end position="965"/>
    </location>
</feature>
<evidence type="ECO:0000313" key="12">
    <source>
        <dbReference type="EMBL" id="WFD49378.1"/>
    </source>
</evidence>
<dbReference type="PANTHER" id="PTHR17583">
    <property type="entry name" value="PHOSPHOINOSITIDE 3-KINASE REGULATORY SUBUNIT 4"/>
    <property type="match status" value="1"/>
</dbReference>
<dbReference type="InterPro" id="IPR011989">
    <property type="entry name" value="ARM-like"/>
</dbReference>
<name>A0ABY8EUU5_MALFU</name>
<evidence type="ECO:0000256" key="6">
    <source>
        <dbReference type="ARBA" id="ARBA00022741"/>
    </source>
</evidence>
<keyword evidence="5" id="KW-0677">Repeat</keyword>
<feature type="repeat" description="WD" evidence="9">
    <location>
        <begin position="1508"/>
        <end position="1541"/>
    </location>
</feature>
<evidence type="ECO:0000256" key="4">
    <source>
        <dbReference type="ARBA" id="ARBA00022679"/>
    </source>
</evidence>
<dbReference type="PANTHER" id="PTHR17583:SF0">
    <property type="entry name" value="PHOSPHOINOSITIDE 3-KINASE REGULATORY SUBUNIT 4"/>
    <property type="match status" value="1"/>
</dbReference>
<dbReference type="PROSITE" id="PS00108">
    <property type="entry name" value="PROTEIN_KINASE_ST"/>
    <property type="match status" value="1"/>
</dbReference>
<evidence type="ECO:0000256" key="10">
    <source>
        <dbReference type="SAM" id="MobiDB-lite"/>
    </source>
</evidence>